<dbReference type="InterPro" id="IPR001853">
    <property type="entry name" value="DSBA-like_thioredoxin_dom"/>
</dbReference>
<keyword evidence="1" id="KW-0732">Signal</keyword>
<dbReference type="Proteomes" id="UP000730739">
    <property type="component" value="Unassembled WGS sequence"/>
</dbReference>
<dbReference type="InterPro" id="IPR041205">
    <property type="entry name" value="ScsC_N"/>
</dbReference>
<keyword evidence="3" id="KW-1015">Disulfide bond</keyword>
<organism evidence="7 8">
    <name type="scientific">Sinorhizobium kostiense</name>
    <dbReference type="NCBI Taxonomy" id="76747"/>
    <lineage>
        <taxon>Bacteria</taxon>
        <taxon>Pseudomonadati</taxon>
        <taxon>Pseudomonadota</taxon>
        <taxon>Alphaproteobacteria</taxon>
        <taxon>Hyphomicrobiales</taxon>
        <taxon>Rhizobiaceae</taxon>
        <taxon>Sinorhizobium/Ensifer group</taxon>
        <taxon>Sinorhizobium</taxon>
    </lineage>
</organism>
<keyword evidence="5" id="KW-0472">Membrane</keyword>
<gene>
    <name evidence="7" type="ORF">J2Z31_005358</name>
</gene>
<keyword evidence="7" id="KW-0413">Isomerase</keyword>
<dbReference type="GO" id="GO:0016853">
    <property type="term" value="F:isomerase activity"/>
    <property type="evidence" value="ECO:0007669"/>
    <property type="project" value="UniProtKB-KW"/>
</dbReference>
<dbReference type="Gene3D" id="3.40.30.10">
    <property type="entry name" value="Glutaredoxin"/>
    <property type="match status" value="1"/>
</dbReference>
<dbReference type="RefSeq" id="WP_209606163.1">
    <property type="nucleotide sequence ID" value="NZ_JAGILA010000009.1"/>
</dbReference>
<reference evidence="7 8" key="1">
    <citation type="submission" date="2021-03" db="EMBL/GenBank/DDBJ databases">
        <title>Genomic Encyclopedia of Type Strains, Phase IV (KMG-IV): sequencing the most valuable type-strain genomes for metagenomic binning, comparative biology and taxonomic classification.</title>
        <authorList>
            <person name="Goeker M."/>
        </authorList>
    </citation>
    <scope>NUCLEOTIDE SEQUENCE [LARGE SCALE GENOMIC DNA]</scope>
    <source>
        <strain evidence="7 8">DSM 13372</strain>
    </source>
</reference>
<accession>A0ABS4RAF5</accession>
<feature type="transmembrane region" description="Helical" evidence="5">
    <location>
        <begin position="25"/>
        <end position="52"/>
    </location>
</feature>
<evidence type="ECO:0000256" key="1">
    <source>
        <dbReference type="ARBA" id="ARBA00022729"/>
    </source>
</evidence>
<proteinExistence type="predicted"/>
<keyword evidence="2" id="KW-0560">Oxidoreductase</keyword>
<dbReference type="PROSITE" id="PS51352">
    <property type="entry name" value="THIOREDOXIN_2"/>
    <property type="match status" value="1"/>
</dbReference>
<keyword evidence="5" id="KW-0812">Transmembrane</keyword>
<dbReference type="InterPro" id="IPR036249">
    <property type="entry name" value="Thioredoxin-like_sf"/>
</dbReference>
<dbReference type="EMBL" id="JAGILA010000009">
    <property type="protein sequence ID" value="MBP2238817.1"/>
    <property type="molecule type" value="Genomic_DNA"/>
</dbReference>
<dbReference type="InterPro" id="IPR013766">
    <property type="entry name" value="Thioredoxin_domain"/>
</dbReference>
<keyword evidence="5" id="KW-1133">Transmembrane helix</keyword>
<protein>
    <submittedName>
        <fullName evidence="7">Protein-disulfide isomerase</fullName>
    </submittedName>
</protein>
<evidence type="ECO:0000256" key="3">
    <source>
        <dbReference type="ARBA" id="ARBA00023157"/>
    </source>
</evidence>
<evidence type="ECO:0000256" key="5">
    <source>
        <dbReference type="SAM" id="Phobius"/>
    </source>
</evidence>
<name>A0ABS4RAF5_9HYPH</name>
<evidence type="ECO:0000313" key="8">
    <source>
        <dbReference type="Proteomes" id="UP000730739"/>
    </source>
</evidence>
<evidence type="ECO:0000256" key="4">
    <source>
        <dbReference type="ARBA" id="ARBA00023284"/>
    </source>
</evidence>
<evidence type="ECO:0000259" key="6">
    <source>
        <dbReference type="PROSITE" id="PS51352"/>
    </source>
</evidence>
<sequence>MVTETPDNASSKQESAGTRGRGLRVLAFTAVAVAALSVALSGLALLFAVGVLPPLRKTDDLERQLHAYILANPEVILESVKGLEARQQAAANSEAAKVVSERQDEIFNDPDAPVGMNPQGDAILVEFFDYNCPYCRQAAPLLGKLENADKGLRLVFKEYPILGPGSVFAARAALASRKQGKYLAYHQAMMSYEGRITETSRLDVAANVGIDVERLKKDMQDPAINAAIKRNIALAEALRIGGTPSFVVGKEVVRGLVDEATMKRLIASARGS</sequence>
<evidence type="ECO:0000313" key="7">
    <source>
        <dbReference type="EMBL" id="MBP2238817.1"/>
    </source>
</evidence>
<dbReference type="PANTHER" id="PTHR13887">
    <property type="entry name" value="GLUTATHIONE S-TRANSFERASE KAPPA"/>
    <property type="match status" value="1"/>
</dbReference>
<feature type="domain" description="Thioredoxin" evidence="6">
    <location>
        <begin position="79"/>
        <end position="271"/>
    </location>
</feature>
<dbReference type="Pfam" id="PF01323">
    <property type="entry name" value="DSBA"/>
    <property type="match status" value="1"/>
</dbReference>
<comment type="caution">
    <text evidence="7">The sequence shown here is derived from an EMBL/GenBank/DDBJ whole genome shotgun (WGS) entry which is preliminary data.</text>
</comment>
<keyword evidence="8" id="KW-1185">Reference proteome</keyword>
<evidence type="ECO:0000256" key="2">
    <source>
        <dbReference type="ARBA" id="ARBA00023002"/>
    </source>
</evidence>
<dbReference type="Pfam" id="PF18312">
    <property type="entry name" value="ScsC_N"/>
    <property type="match status" value="1"/>
</dbReference>
<dbReference type="PANTHER" id="PTHR13887:SF14">
    <property type="entry name" value="DISULFIDE BOND FORMATION PROTEIN D"/>
    <property type="match status" value="1"/>
</dbReference>
<keyword evidence="4" id="KW-0676">Redox-active center</keyword>
<dbReference type="CDD" id="cd03023">
    <property type="entry name" value="DsbA_Com1_like"/>
    <property type="match status" value="1"/>
</dbReference>
<dbReference type="SUPFAM" id="SSF52833">
    <property type="entry name" value="Thioredoxin-like"/>
    <property type="match status" value="1"/>
</dbReference>